<dbReference type="Pfam" id="PF00230">
    <property type="entry name" value="MIP"/>
    <property type="match status" value="1"/>
</dbReference>
<keyword evidence="5" id="KW-1133">Transmembrane helix</keyword>
<evidence type="ECO:0000256" key="7">
    <source>
        <dbReference type="RuleBase" id="RU000477"/>
    </source>
</evidence>
<evidence type="ECO:0000256" key="4">
    <source>
        <dbReference type="ARBA" id="ARBA00022692"/>
    </source>
</evidence>
<evidence type="ECO:0000313" key="9">
    <source>
        <dbReference type="Proteomes" id="UP000183404"/>
    </source>
</evidence>
<dbReference type="InterPro" id="IPR000425">
    <property type="entry name" value="MIP"/>
</dbReference>
<keyword evidence="3 7" id="KW-0813">Transport</keyword>
<keyword evidence="4 7" id="KW-0812">Transmembrane</keyword>
<dbReference type="InterPro" id="IPR022357">
    <property type="entry name" value="MIP_CS"/>
</dbReference>
<dbReference type="GO" id="GO:0005886">
    <property type="term" value="C:plasma membrane"/>
    <property type="evidence" value="ECO:0007669"/>
    <property type="project" value="TreeGrafter"/>
</dbReference>
<dbReference type="InterPro" id="IPR050363">
    <property type="entry name" value="MIP/Aquaporin"/>
</dbReference>
<dbReference type="GO" id="GO:0015254">
    <property type="term" value="F:glycerol channel activity"/>
    <property type="evidence" value="ECO:0007669"/>
    <property type="project" value="TreeGrafter"/>
</dbReference>
<keyword evidence="6" id="KW-0472">Membrane</keyword>
<evidence type="ECO:0000256" key="2">
    <source>
        <dbReference type="ARBA" id="ARBA00006175"/>
    </source>
</evidence>
<dbReference type="Proteomes" id="UP000183404">
    <property type="component" value="Unassembled WGS sequence"/>
</dbReference>
<protein>
    <submittedName>
        <fullName evidence="8">Glycerol uptake facilitator protein</fullName>
    </submittedName>
</protein>
<evidence type="ECO:0000256" key="1">
    <source>
        <dbReference type="ARBA" id="ARBA00004141"/>
    </source>
</evidence>
<dbReference type="PROSITE" id="PS00221">
    <property type="entry name" value="MIP"/>
    <property type="match status" value="1"/>
</dbReference>
<dbReference type="PRINTS" id="PR00783">
    <property type="entry name" value="MINTRINSICP"/>
</dbReference>
<dbReference type="PANTHER" id="PTHR43829:SF9">
    <property type="entry name" value="AQUAPORIN-9"/>
    <property type="match status" value="1"/>
</dbReference>
<comment type="subcellular location">
    <subcellularLocation>
        <location evidence="1">Membrane</location>
        <topology evidence="1">Multi-pass membrane protein</topology>
    </subcellularLocation>
</comment>
<dbReference type="SUPFAM" id="SSF81338">
    <property type="entry name" value="Aquaporin-like"/>
    <property type="match status" value="1"/>
</dbReference>
<evidence type="ECO:0000256" key="6">
    <source>
        <dbReference type="ARBA" id="ARBA00023136"/>
    </source>
</evidence>
<evidence type="ECO:0000256" key="3">
    <source>
        <dbReference type="ARBA" id="ARBA00022448"/>
    </source>
</evidence>
<dbReference type="AlphaFoldDB" id="A0A1I1WY88"/>
<organism evidence="8 9">
    <name type="scientific">Thermoanaerobacter thermohydrosulfuricus</name>
    <name type="common">Clostridium thermohydrosulfuricum</name>
    <dbReference type="NCBI Taxonomy" id="1516"/>
    <lineage>
        <taxon>Bacteria</taxon>
        <taxon>Bacillati</taxon>
        <taxon>Bacillota</taxon>
        <taxon>Clostridia</taxon>
        <taxon>Thermoanaerobacterales</taxon>
        <taxon>Thermoanaerobacteraceae</taxon>
        <taxon>Thermoanaerobacter</taxon>
    </lineage>
</organism>
<dbReference type="NCBIfam" id="TIGR00861">
    <property type="entry name" value="MIP"/>
    <property type="match status" value="1"/>
</dbReference>
<sequence length="243" mass="25402">MSDLAKYVAEFFGTMILIWLGDGVVANVVLNKSKGQNSGWIVITAGWGFAVMVGAYTVGWISGAHLNPAVTIGLATIGKFSWSLVPGYIIAQVLGAFVGAIIVYLMYMDHYAATEDPTAKLGTFATIPAIRKLGKNFMTEAFGTAMLLIGILGITNGNNQLVGGLGPLLIGLLIWAIGLSLGGPTGYAINPARDFGPRLAHAILPIPGKGDSDWGYGLIVPIFGPIVGGILGAVVYQLIMSIH</sequence>
<proteinExistence type="inferred from homology"/>
<dbReference type="InterPro" id="IPR023271">
    <property type="entry name" value="Aquaporin-like"/>
</dbReference>
<name>A0A1I1WY88_THETY</name>
<gene>
    <name evidence="8" type="ORF">SAMN04244560_02073</name>
</gene>
<comment type="similarity">
    <text evidence="2 7">Belongs to the MIP/aquaporin (TC 1.A.8) family.</text>
</comment>
<dbReference type="EMBL" id="FNBS01000058">
    <property type="protein sequence ID" value="SDG28251.1"/>
    <property type="molecule type" value="Genomic_DNA"/>
</dbReference>
<accession>A0A1I1WY88</accession>
<dbReference type="PANTHER" id="PTHR43829">
    <property type="entry name" value="AQUAPORIN OR AQUAGLYCEROPORIN RELATED"/>
    <property type="match status" value="1"/>
</dbReference>
<reference evidence="8 9" key="1">
    <citation type="submission" date="2016-10" db="EMBL/GenBank/DDBJ databases">
        <authorList>
            <person name="de Groot N.N."/>
        </authorList>
    </citation>
    <scope>NUCLEOTIDE SEQUENCE [LARGE SCALE GENOMIC DNA]</scope>
    <source>
        <strain evidence="8 9">DSM 569</strain>
    </source>
</reference>
<dbReference type="Gene3D" id="1.20.1080.10">
    <property type="entry name" value="Glycerol uptake facilitator protein"/>
    <property type="match status" value="1"/>
</dbReference>
<evidence type="ECO:0000313" key="8">
    <source>
        <dbReference type="EMBL" id="SDG28251.1"/>
    </source>
</evidence>
<evidence type="ECO:0000256" key="5">
    <source>
        <dbReference type="ARBA" id="ARBA00022989"/>
    </source>
</evidence>
<dbReference type="RefSeq" id="WP_004400551.1">
    <property type="nucleotide sequence ID" value="NZ_FNBS01000058.1"/>
</dbReference>